<dbReference type="GO" id="GO:0016491">
    <property type="term" value="F:oxidoreductase activity"/>
    <property type="evidence" value="ECO:0007669"/>
    <property type="project" value="UniProtKB-KW"/>
</dbReference>
<keyword evidence="5" id="KW-1185">Reference proteome</keyword>
<dbReference type="Gene3D" id="3.40.50.720">
    <property type="entry name" value="NAD(P)-binding Rossmann-like Domain"/>
    <property type="match status" value="1"/>
</dbReference>
<keyword evidence="1" id="KW-0560">Oxidoreductase</keyword>
<evidence type="ECO:0000313" key="4">
    <source>
        <dbReference type="EMBL" id="SES89534.1"/>
    </source>
</evidence>
<dbReference type="Pfam" id="PF03435">
    <property type="entry name" value="Sacchrp_dh_NADP"/>
    <property type="match status" value="1"/>
</dbReference>
<evidence type="ECO:0000313" key="5">
    <source>
        <dbReference type="Proteomes" id="UP000198618"/>
    </source>
</evidence>
<protein>
    <submittedName>
        <fullName evidence="4">Saccharopine dehydrogenase, NADP-dependent</fullName>
    </submittedName>
</protein>
<dbReference type="Gene3D" id="3.30.360.10">
    <property type="entry name" value="Dihydrodipicolinate Reductase, domain 2"/>
    <property type="match status" value="1"/>
</dbReference>
<evidence type="ECO:0000256" key="1">
    <source>
        <dbReference type="ARBA" id="ARBA00023002"/>
    </source>
</evidence>
<dbReference type="InterPro" id="IPR051168">
    <property type="entry name" value="AASS"/>
</dbReference>
<evidence type="ECO:0000259" key="3">
    <source>
        <dbReference type="Pfam" id="PF16653"/>
    </source>
</evidence>
<dbReference type="STRING" id="930131.SAMN05216389_10391"/>
<dbReference type="PANTHER" id="PTHR11133">
    <property type="entry name" value="SACCHAROPINE DEHYDROGENASE"/>
    <property type="match status" value="1"/>
</dbReference>
<dbReference type="EMBL" id="FOHE01000003">
    <property type="protein sequence ID" value="SES89534.1"/>
    <property type="molecule type" value="Genomic_DNA"/>
</dbReference>
<gene>
    <name evidence="4" type="ORF">SAMN05216389_10391</name>
</gene>
<dbReference type="Proteomes" id="UP000198618">
    <property type="component" value="Unassembled WGS sequence"/>
</dbReference>
<dbReference type="PANTHER" id="PTHR11133:SF22">
    <property type="entry name" value="ALPHA-AMINOADIPIC SEMIALDEHYDE SYNTHASE, MITOCHONDRIAL"/>
    <property type="match status" value="1"/>
</dbReference>
<accession>A0A1I0A8G4</accession>
<proteinExistence type="predicted"/>
<dbReference type="SUPFAM" id="SSF51735">
    <property type="entry name" value="NAD(P)-binding Rossmann-fold domains"/>
    <property type="match status" value="1"/>
</dbReference>
<organism evidence="4 5">
    <name type="scientific">Oceanobacillus limi</name>
    <dbReference type="NCBI Taxonomy" id="930131"/>
    <lineage>
        <taxon>Bacteria</taxon>
        <taxon>Bacillati</taxon>
        <taxon>Bacillota</taxon>
        <taxon>Bacilli</taxon>
        <taxon>Bacillales</taxon>
        <taxon>Bacillaceae</taxon>
        <taxon>Oceanobacillus</taxon>
    </lineage>
</organism>
<dbReference type="Pfam" id="PF16653">
    <property type="entry name" value="Sacchrp_dh_C"/>
    <property type="match status" value="1"/>
</dbReference>
<feature type="domain" description="Saccharopine dehydrogenase-like C-terminal" evidence="3">
    <location>
        <begin position="127"/>
        <end position="382"/>
    </location>
</feature>
<dbReference type="RefSeq" id="WP_090867378.1">
    <property type="nucleotide sequence ID" value="NZ_FOHE01000003.1"/>
</dbReference>
<evidence type="ECO:0000259" key="2">
    <source>
        <dbReference type="Pfam" id="PF03435"/>
    </source>
</evidence>
<dbReference type="SUPFAM" id="SSF55347">
    <property type="entry name" value="Glyceraldehyde-3-phosphate dehydrogenase-like, C-terminal domain"/>
    <property type="match status" value="1"/>
</dbReference>
<dbReference type="InterPro" id="IPR036291">
    <property type="entry name" value="NAD(P)-bd_dom_sf"/>
</dbReference>
<dbReference type="InterPro" id="IPR005097">
    <property type="entry name" value="Sacchrp_dh_NADP-bd"/>
</dbReference>
<feature type="domain" description="Saccharopine dehydrogenase NADP binding" evidence="2">
    <location>
        <begin position="3"/>
        <end position="121"/>
    </location>
</feature>
<dbReference type="InterPro" id="IPR032095">
    <property type="entry name" value="Sacchrp_dh-like_C"/>
</dbReference>
<dbReference type="AlphaFoldDB" id="A0A1I0A8G4"/>
<dbReference type="OrthoDB" id="9769367at2"/>
<sequence length="394" mass="43688">MKVIVLGGAGLQGRAALQDLGNSNEVTEIVCADVAFDGIDNFQKHLQMDKIVKRKIDATSLDHLVSLFRENVDVVIDLLPKKFNDIAARAAIESGIPLVNCSYAKGLSQEVYEKAEERQVTIMPESGLDPGIDLVLCGYGVSQLDEVHALYSYCGGVPVASAADNPLNYKVSWNFDSTLMSYKRPAKLMCDGEIVEIPAKDQHHEKWRKDIELAGITGLESIPNGNAIHFAKLLGIENEVVHTERRTIRWAGHSAIWKPFVDLGFLETEPVPGLNGNITPHEFLLKHLEPRLRYADHEKDLVLMKNVIEGKKDGKDISFIYEMVDERELSTGLFAMNRTVGYTASIVAQMIGNHTITKKGVLSPTTDIPYELFIEEIGKRGIVIHQEMVTGTSH</sequence>
<reference evidence="4 5" key="1">
    <citation type="submission" date="2016-10" db="EMBL/GenBank/DDBJ databases">
        <authorList>
            <person name="de Groot N.N."/>
        </authorList>
    </citation>
    <scope>NUCLEOTIDE SEQUENCE [LARGE SCALE GENOMIC DNA]</scope>
    <source>
        <strain evidence="4 5">IBRC-M 10780</strain>
    </source>
</reference>
<name>A0A1I0A8G4_9BACI</name>